<evidence type="ECO:0000256" key="1">
    <source>
        <dbReference type="SAM" id="MobiDB-lite"/>
    </source>
</evidence>
<reference evidence="2" key="1">
    <citation type="journal article" date="2022" name="Front. Genet.">
        <title>Chromosome-Scale Assembly of the Dendrobium nobile Genome Provides Insights Into the Molecular Mechanism of the Biosynthesis of the Medicinal Active Ingredient of Dendrobium.</title>
        <authorList>
            <person name="Xu Q."/>
            <person name="Niu S.-C."/>
            <person name="Li K.-L."/>
            <person name="Zheng P.-J."/>
            <person name="Zhang X.-J."/>
            <person name="Jia Y."/>
            <person name="Liu Y."/>
            <person name="Niu Y.-X."/>
            <person name="Yu L.-H."/>
            <person name="Chen D.-F."/>
            <person name="Zhang G.-Q."/>
        </authorList>
    </citation>
    <scope>NUCLEOTIDE SEQUENCE</scope>
    <source>
        <tissue evidence="2">Leaf</tissue>
    </source>
</reference>
<dbReference type="PANTHER" id="PTHR34278">
    <property type="entry name" value="PROTEIN THI031, PUTATIVE-RELATED"/>
    <property type="match status" value="1"/>
</dbReference>
<dbReference type="OrthoDB" id="663108at2759"/>
<dbReference type="EMBL" id="JAGYWB010000018">
    <property type="protein sequence ID" value="KAI0492671.1"/>
    <property type="molecule type" value="Genomic_DNA"/>
</dbReference>
<gene>
    <name evidence="2" type="ORF">KFK09_026947</name>
</gene>
<organism evidence="2 3">
    <name type="scientific">Dendrobium nobile</name>
    <name type="common">Orchid</name>
    <dbReference type="NCBI Taxonomy" id="94219"/>
    <lineage>
        <taxon>Eukaryota</taxon>
        <taxon>Viridiplantae</taxon>
        <taxon>Streptophyta</taxon>
        <taxon>Embryophyta</taxon>
        <taxon>Tracheophyta</taxon>
        <taxon>Spermatophyta</taxon>
        <taxon>Magnoliopsida</taxon>
        <taxon>Liliopsida</taxon>
        <taxon>Asparagales</taxon>
        <taxon>Orchidaceae</taxon>
        <taxon>Epidendroideae</taxon>
        <taxon>Malaxideae</taxon>
        <taxon>Dendrobiinae</taxon>
        <taxon>Dendrobium</taxon>
    </lineage>
</organism>
<dbReference type="Proteomes" id="UP000829196">
    <property type="component" value="Unassembled WGS sequence"/>
</dbReference>
<keyword evidence="3" id="KW-1185">Reference proteome</keyword>
<proteinExistence type="predicted"/>
<accession>A0A8T3A9P0</accession>
<protein>
    <submittedName>
        <fullName evidence="2">Uncharacterized protein</fullName>
    </submittedName>
</protein>
<feature type="region of interest" description="Disordered" evidence="1">
    <location>
        <begin position="143"/>
        <end position="164"/>
    </location>
</feature>
<name>A0A8T3A9P0_DENNO</name>
<comment type="caution">
    <text evidence="2">The sequence shown here is derived from an EMBL/GenBank/DDBJ whole genome shotgun (WGS) entry which is preliminary data.</text>
</comment>
<dbReference type="AlphaFoldDB" id="A0A8T3A9P0"/>
<dbReference type="PANTHER" id="PTHR34278:SF1">
    <property type="entry name" value="PROTEIN THI031, PUTATIVE-RELATED"/>
    <property type="match status" value="1"/>
</dbReference>
<evidence type="ECO:0000313" key="2">
    <source>
        <dbReference type="EMBL" id="KAI0492671.1"/>
    </source>
</evidence>
<feature type="compositionally biased region" description="Acidic residues" evidence="1">
    <location>
        <begin position="151"/>
        <end position="164"/>
    </location>
</feature>
<sequence length="190" mass="21620">MKREGWQRGALMVRNPSLHLTDCSATFDTGRFYAKAPSRPGSHSKQTCKCRRPRCTECHSLPASKSKEKAKGAHKLRSCNVKLNHKLVSWRVVNGGQRPKFAGTSASDLLSQLSGSYWNEEDDDHEDEVQESGDQFHECVHSDVGGCSDGKEDEEDMKEDEDVDDDMGFCQVGFIMEYLEREDWYMVYEI</sequence>
<evidence type="ECO:0000313" key="3">
    <source>
        <dbReference type="Proteomes" id="UP000829196"/>
    </source>
</evidence>